<reference evidence="7" key="1">
    <citation type="journal article" date="2023" name="Plant J.">
        <title>Genome sequences and population genomics provide insights into the demographic history, inbreeding, and mutation load of two 'living fossil' tree species of Dipteronia.</title>
        <authorList>
            <person name="Feng Y."/>
            <person name="Comes H.P."/>
            <person name="Chen J."/>
            <person name="Zhu S."/>
            <person name="Lu R."/>
            <person name="Zhang X."/>
            <person name="Li P."/>
            <person name="Qiu J."/>
            <person name="Olsen K.M."/>
            <person name="Qiu Y."/>
        </authorList>
    </citation>
    <scope>NUCLEOTIDE SEQUENCE</scope>
    <source>
        <strain evidence="7">NBL</strain>
    </source>
</reference>
<protein>
    <submittedName>
        <fullName evidence="7">Uncharacterized protein</fullName>
    </submittedName>
</protein>
<dbReference type="AlphaFoldDB" id="A0AAE0DT47"/>
<evidence type="ECO:0000256" key="6">
    <source>
        <dbReference type="SAM" id="MobiDB-lite"/>
    </source>
</evidence>
<dbReference type="Proteomes" id="UP001281410">
    <property type="component" value="Unassembled WGS sequence"/>
</dbReference>
<evidence type="ECO:0000256" key="1">
    <source>
        <dbReference type="ARBA" id="ARBA00023054"/>
    </source>
</evidence>
<proteinExistence type="inferred from homology"/>
<feature type="region of interest" description="Disordered" evidence="6">
    <location>
        <begin position="162"/>
        <end position="181"/>
    </location>
</feature>
<comment type="caution">
    <text evidence="7">The sequence shown here is derived from an EMBL/GenBank/DDBJ whole genome shotgun (WGS) entry which is preliminary data.</text>
</comment>
<dbReference type="GO" id="GO:0006997">
    <property type="term" value="P:nucleus organization"/>
    <property type="evidence" value="ECO:0007669"/>
    <property type="project" value="InterPro"/>
</dbReference>
<organism evidence="7 8">
    <name type="scientific">Dipteronia sinensis</name>
    <dbReference type="NCBI Taxonomy" id="43782"/>
    <lineage>
        <taxon>Eukaryota</taxon>
        <taxon>Viridiplantae</taxon>
        <taxon>Streptophyta</taxon>
        <taxon>Embryophyta</taxon>
        <taxon>Tracheophyta</taxon>
        <taxon>Spermatophyta</taxon>
        <taxon>Magnoliopsida</taxon>
        <taxon>eudicotyledons</taxon>
        <taxon>Gunneridae</taxon>
        <taxon>Pentapetalae</taxon>
        <taxon>rosids</taxon>
        <taxon>malvids</taxon>
        <taxon>Sapindales</taxon>
        <taxon>Sapindaceae</taxon>
        <taxon>Hippocastanoideae</taxon>
        <taxon>Acereae</taxon>
        <taxon>Dipteronia</taxon>
    </lineage>
</organism>
<feature type="coiled-coil region" evidence="5">
    <location>
        <begin position="6"/>
        <end position="66"/>
    </location>
</feature>
<comment type="similarity">
    <text evidence="4">Belongs to the CRWN family.</text>
</comment>
<keyword evidence="1 5" id="KW-0175">Coiled coil</keyword>
<evidence type="ECO:0000256" key="2">
    <source>
        <dbReference type="ARBA" id="ARBA00023242"/>
    </source>
</evidence>
<evidence type="ECO:0000256" key="3">
    <source>
        <dbReference type="ARBA" id="ARBA00024186"/>
    </source>
</evidence>
<evidence type="ECO:0000256" key="5">
    <source>
        <dbReference type="SAM" id="Coils"/>
    </source>
</evidence>
<evidence type="ECO:0000256" key="4">
    <source>
        <dbReference type="ARBA" id="ARBA00024208"/>
    </source>
</evidence>
<keyword evidence="8" id="KW-1185">Reference proteome</keyword>
<evidence type="ECO:0000313" key="7">
    <source>
        <dbReference type="EMBL" id="KAK3184999.1"/>
    </source>
</evidence>
<comment type="subcellular location">
    <subcellularLocation>
        <location evidence="3">Nucleus lamina</location>
    </subcellularLocation>
</comment>
<dbReference type="PANTHER" id="PTHR31908">
    <property type="entry name" value="PROTEIN CROWDED NUCLEI 4"/>
    <property type="match status" value="1"/>
</dbReference>
<accession>A0AAE0DT47</accession>
<dbReference type="PANTHER" id="PTHR31908:SF2">
    <property type="entry name" value="PROTEIN CROWDED NUCLEI 4"/>
    <property type="match status" value="1"/>
</dbReference>
<sequence length="211" mass="24645">MKRLDVKRMEINLDRQRRNMEWAELNNSIEELKVQRQKLEKQRELLHADREEIQVEIEQLKKLEDLKISMDYMAVSKIQNSRMHYSQQKNSAKRYSNQQAIAPHINSDSPEKLGITDNGNGFKSPLVQQHDGISLSSSAHFSWIKHFTDMIFKHSPEKPSVKYQEKSLTSDHEDAGLTTTSSKRQHMGYTFGEPKVILEVPYEIMMKLNCV</sequence>
<dbReference type="GO" id="GO:0005652">
    <property type="term" value="C:nuclear lamina"/>
    <property type="evidence" value="ECO:0007669"/>
    <property type="project" value="UniProtKB-SubCell"/>
</dbReference>
<dbReference type="InterPro" id="IPR040418">
    <property type="entry name" value="CRWN"/>
</dbReference>
<gene>
    <name evidence="7" type="ORF">Dsin_032285</name>
</gene>
<name>A0AAE0DT47_9ROSI</name>
<feature type="compositionally biased region" description="Basic and acidic residues" evidence="6">
    <location>
        <begin position="162"/>
        <end position="175"/>
    </location>
</feature>
<dbReference type="EMBL" id="JANJYJ010000010">
    <property type="protein sequence ID" value="KAK3184999.1"/>
    <property type="molecule type" value="Genomic_DNA"/>
</dbReference>
<keyword evidence="2" id="KW-0539">Nucleus</keyword>
<evidence type="ECO:0000313" key="8">
    <source>
        <dbReference type="Proteomes" id="UP001281410"/>
    </source>
</evidence>